<dbReference type="RefSeq" id="WP_207415676.1">
    <property type="nucleotide sequence ID" value="NZ_CP061177.1"/>
</dbReference>
<evidence type="ECO:0000256" key="2">
    <source>
        <dbReference type="SAM" id="SignalP"/>
    </source>
</evidence>
<name>A0ABS3KLA7_9PROT</name>
<evidence type="ECO:0000256" key="1">
    <source>
        <dbReference type="ARBA" id="ARBA00009387"/>
    </source>
</evidence>
<dbReference type="SUPFAM" id="SSF53955">
    <property type="entry name" value="Lysozyme-like"/>
    <property type="match status" value="1"/>
</dbReference>
<dbReference type="Proteomes" id="UP001518989">
    <property type="component" value="Unassembled WGS sequence"/>
</dbReference>
<proteinExistence type="inferred from homology"/>
<keyword evidence="2" id="KW-0732">Signal</keyword>
<dbReference type="Pfam" id="PF01464">
    <property type="entry name" value="SLT"/>
    <property type="match status" value="1"/>
</dbReference>
<gene>
    <name evidence="4" type="ORF">IAI61_04295</name>
</gene>
<evidence type="ECO:0000313" key="5">
    <source>
        <dbReference type="Proteomes" id="UP001518989"/>
    </source>
</evidence>
<sequence length="253" mass="26410">MPHLSSLPRRFRLAAIALATAGACAGPVLAQQPADWGRCRAAIAQAEAGSGVPPGLLGAIALVESGRRSPTGAPQPWPWSYNAAGEGRAPATKAAAIAEVQALQARGVRSIDVGCLQVNLLHHPDAFADLDAAFDPLINARYAVRFLKELRGRSGDWGTAIGRYHSGETERGGAYSRRVALARMGAAFNGGGGVPLPPGLMAGICAPGLSPMLMFGGAAEARRFMTPEARRRAIPATPVSNRPRLACLRPARR</sequence>
<feature type="chain" id="PRO_5045284294" evidence="2">
    <location>
        <begin position="31"/>
        <end position="253"/>
    </location>
</feature>
<reference evidence="4 5" key="1">
    <citation type="submission" date="2020-09" db="EMBL/GenBank/DDBJ databases">
        <title>Roseomonas.</title>
        <authorList>
            <person name="Zhu W."/>
        </authorList>
    </citation>
    <scope>NUCLEOTIDE SEQUENCE [LARGE SCALE GENOMIC DNA]</scope>
    <source>
        <strain evidence="4 5">573</strain>
    </source>
</reference>
<dbReference type="InterPro" id="IPR023346">
    <property type="entry name" value="Lysozyme-like_dom_sf"/>
</dbReference>
<evidence type="ECO:0000259" key="3">
    <source>
        <dbReference type="Pfam" id="PF01464"/>
    </source>
</evidence>
<comment type="similarity">
    <text evidence="1">Belongs to the virb1 family.</text>
</comment>
<protein>
    <submittedName>
        <fullName evidence="4">Transglycosylase SLT domain-containing protein</fullName>
    </submittedName>
</protein>
<organism evidence="4 5">
    <name type="scientific">Roseomonas haemaphysalidis</name>
    <dbReference type="NCBI Taxonomy" id="2768162"/>
    <lineage>
        <taxon>Bacteria</taxon>
        <taxon>Pseudomonadati</taxon>
        <taxon>Pseudomonadota</taxon>
        <taxon>Alphaproteobacteria</taxon>
        <taxon>Acetobacterales</taxon>
        <taxon>Roseomonadaceae</taxon>
        <taxon>Roseomonas</taxon>
    </lineage>
</organism>
<evidence type="ECO:0000313" key="4">
    <source>
        <dbReference type="EMBL" id="MBO1078240.1"/>
    </source>
</evidence>
<accession>A0ABS3KLA7</accession>
<dbReference type="Gene3D" id="1.10.530.10">
    <property type="match status" value="1"/>
</dbReference>
<dbReference type="EMBL" id="JACTNG010000002">
    <property type="protein sequence ID" value="MBO1078240.1"/>
    <property type="molecule type" value="Genomic_DNA"/>
</dbReference>
<comment type="caution">
    <text evidence="4">The sequence shown here is derived from an EMBL/GenBank/DDBJ whole genome shotgun (WGS) entry which is preliminary data.</text>
</comment>
<dbReference type="InterPro" id="IPR008258">
    <property type="entry name" value="Transglycosylase_SLT_dom_1"/>
</dbReference>
<feature type="signal peptide" evidence="2">
    <location>
        <begin position="1"/>
        <end position="30"/>
    </location>
</feature>
<keyword evidence="5" id="KW-1185">Reference proteome</keyword>
<feature type="domain" description="Transglycosylase SLT" evidence="3">
    <location>
        <begin position="43"/>
        <end position="170"/>
    </location>
</feature>